<organism evidence="1 2">
    <name type="scientific">Eumeta variegata</name>
    <name type="common">Bagworm moth</name>
    <name type="synonym">Eumeta japonica</name>
    <dbReference type="NCBI Taxonomy" id="151549"/>
    <lineage>
        <taxon>Eukaryota</taxon>
        <taxon>Metazoa</taxon>
        <taxon>Ecdysozoa</taxon>
        <taxon>Arthropoda</taxon>
        <taxon>Hexapoda</taxon>
        <taxon>Insecta</taxon>
        <taxon>Pterygota</taxon>
        <taxon>Neoptera</taxon>
        <taxon>Endopterygota</taxon>
        <taxon>Lepidoptera</taxon>
        <taxon>Glossata</taxon>
        <taxon>Ditrysia</taxon>
        <taxon>Tineoidea</taxon>
        <taxon>Psychidae</taxon>
        <taxon>Oiketicinae</taxon>
        <taxon>Eumeta</taxon>
    </lineage>
</organism>
<accession>A0A4C1TY02</accession>
<dbReference type="AlphaFoldDB" id="A0A4C1TY02"/>
<evidence type="ECO:0000313" key="2">
    <source>
        <dbReference type="Proteomes" id="UP000299102"/>
    </source>
</evidence>
<sequence length="74" mass="8266">MWKKTVSYQVQITSKLPYTNDYNPGCNDFHKRQLRGARLADKSHNSGAGIFRSRLWAGGAGRRGDVARSVARAD</sequence>
<evidence type="ECO:0000313" key="1">
    <source>
        <dbReference type="EMBL" id="GBP18932.1"/>
    </source>
</evidence>
<protein>
    <submittedName>
        <fullName evidence="1">Uncharacterized protein</fullName>
    </submittedName>
</protein>
<reference evidence="1 2" key="1">
    <citation type="journal article" date="2019" name="Commun. Biol.">
        <title>The bagworm genome reveals a unique fibroin gene that provides high tensile strength.</title>
        <authorList>
            <person name="Kono N."/>
            <person name="Nakamura H."/>
            <person name="Ohtoshi R."/>
            <person name="Tomita M."/>
            <person name="Numata K."/>
            <person name="Arakawa K."/>
        </authorList>
    </citation>
    <scope>NUCLEOTIDE SEQUENCE [LARGE SCALE GENOMIC DNA]</scope>
</reference>
<dbReference type="Proteomes" id="UP000299102">
    <property type="component" value="Unassembled WGS sequence"/>
</dbReference>
<gene>
    <name evidence="1" type="ORF">EVAR_20464_1</name>
</gene>
<proteinExistence type="predicted"/>
<comment type="caution">
    <text evidence="1">The sequence shown here is derived from an EMBL/GenBank/DDBJ whole genome shotgun (WGS) entry which is preliminary data.</text>
</comment>
<keyword evidence="2" id="KW-1185">Reference proteome</keyword>
<dbReference type="EMBL" id="BGZK01000102">
    <property type="protein sequence ID" value="GBP18932.1"/>
    <property type="molecule type" value="Genomic_DNA"/>
</dbReference>
<name>A0A4C1TY02_EUMVA</name>